<keyword evidence="6 11" id="KW-0547">Nucleotide-binding</keyword>
<reference evidence="15" key="1">
    <citation type="submission" date="2021-03" db="EMBL/GenBank/DDBJ databases">
        <title>Identification and antibiotic profiling of Wohlfahrtiimonas chitiniclastica, an underestimated human pathogen.</title>
        <authorList>
            <person name="Kopf A."/>
            <person name="Bunk B."/>
            <person name="Coldewey S."/>
            <person name="Gunzer F."/>
            <person name="Riedel T."/>
            <person name="Schroettner P."/>
        </authorList>
    </citation>
    <scope>NUCLEOTIDE SEQUENCE</scope>
    <source>
        <strain evidence="15">DSM 100917</strain>
    </source>
</reference>
<evidence type="ECO:0000256" key="9">
    <source>
        <dbReference type="ARBA" id="ARBA00023146"/>
    </source>
</evidence>
<dbReference type="InterPro" id="IPR035684">
    <property type="entry name" value="ArgRS_core"/>
</dbReference>
<dbReference type="PROSITE" id="PS00178">
    <property type="entry name" value="AA_TRNA_LIGASE_I"/>
    <property type="match status" value="1"/>
</dbReference>
<dbReference type="RefSeq" id="WP_008316458.1">
    <property type="nucleotide sequence ID" value="NZ_CP115969.1"/>
</dbReference>
<dbReference type="GO" id="GO:0005737">
    <property type="term" value="C:cytoplasm"/>
    <property type="evidence" value="ECO:0007669"/>
    <property type="project" value="UniProtKB-SubCell"/>
</dbReference>
<name>A0AB35C232_9GAMM</name>
<keyword evidence="4 11" id="KW-0963">Cytoplasm</keyword>
<comment type="similarity">
    <text evidence="2 11 12">Belongs to the class-I aminoacyl-tRNA synthetase family.</text>
</comment>
<dbReference type="InterPro" id="IPR001278">
    <property type="entry name" value="Arg-tRNA-ligase"/>
</dbReference>
<evidence type="ECO:0000256" key="11">
    <source>
        <dbReference type="HAMAP-Rule" id="MF_00123"/>
    </source>
</evidence>
<dbReference type="Pfam" id="PF05746">
    <property type="entry name" value="DALR_1"/>
    <property type="match status" value="1"/>
</dbReference>
<dbReference type="PANTHER" id="PTHR11956">
    <property type="entry name" value="ARGINYL-TRNA SYNTHETASE"/>
    <property type="match status" value="1"/>
</dbReference>
<dbReference type="Proteomes" id="UP000680020">
    <property type="component" value="Unassembled WGS sequence"/>
</dbReference>
<dbReference type="InterPro" id="IPR014729">
    <property type="entry name" value="Rossmann-like_a/b/a_fold"/>
</dbReference>
<dbReference type="InterPro" id="IPR001412">
    <property type="entry name" value="aa-tRNA-synth_I_CS"/>
</dbReference>
<dbReference type="InterPro" id="IPR008909">
    <property type="entry name" value="DALR_anticod-bd"/>
</dbReference>
<evidence type="ECO:0000256" key="12">
    <source>
        <dbReference type="RuleBase" id="RU363038"/>
    </source>
</evidence>
<evidence type="ECO:0000256" key="7">
    <source>
        <dbReference type="ARBA" id="ARBA00022840"/>
    </source>
</evidence>
<dbReference type="SUPFAM" id="SSF55190">
    <property type="entry name" value="Arginyl-tRNA synthetase (ArgRS), N-terminal 'additional' domain"/>
    <property type="match status" value="1"/>
</dbReference>
<comment type="caution">
    <text evidence="15">The sequence shown here is derived from an EMBL/GenBank/DDBJ whole genome shotgun (WGS) entry which is preliminary data.</text>
</comment>
<dbReference type="GO" id="GO:0005524">
    <property type="term" value="F:ATP binding"/>
    <property type="evidence" value="ECO:0007669"/>
    <property type="project" value="UniProtKB-UniRule"/>
</dbReference>
<dbReference type="InterPro" id="IPR009080">
    <property type="entry name" value="tRNAsynth_Ia_anticodon-bd"/>
</dbReference>
<evidence type="ECO:0000256" key="5">
    <source>
        <dbReference type="ARBA" id="ARBA00022598"/>
    </source>
</evidence>
<dbReference type="SUPFAM" id="SSF52374">
    <property type="entry name" value="Nucleotidylyl transferase"/>
    <property type="match status" value="1"/>
</dbReference>
<evidence type="ECO:0000256" key="4">
    <source>
        <dbReference type="ARBA" id="ARBA00022490"/>
    </source>
</evidence>
<dbReference type="FunFam" id="3.40.50.620:FF:000062">
    <property type="entry name" value="Arginine--tRNA ligase"/>
    <property type="match status" value="1"/>
</dbReference>
<comment type="subcellular location">
    <subcellularLocation>
        <location evidence="1 11">Cytoplasm</location>
    </subcellularLocation>
</comment>
<sequence>MKTIIESALHSAVETLNSTENLNIPSEKIALSIERTRDVAHGDFASNLAMMLARDLKKSPRQIADMLIAALPSNPMIENVAVAGAGFMNFTLAKQAYFNELNEVHAKTDRYGHNTIGQGDKVQVEFVSANPTGPLHVGHGRGAAVGDSLARIMAANGYEVTKEFYYNDAGAQIDNLTLSVKARIDGQTPEDESWPADGYRGDYIMDIANDFLAKKTVQADDRSIVATGDKEDLANIREFAVAYLRHEQDLDLKAFDVNFDVFFLESSLYKDGSVEKTVTELTNNGFTYEQDGALWLRTTDFGDDKDRVMRKKEGGYTYFVPDVAYHRNKWERGFKRVVNEQGADHHGTIARVRAGLQALEIGVPKGWPDYVLHQMVLVMRDGQEVKISKRAGSYVTLRDLIDEVGKDATRYFLVARKPDSQLQFDIDLARSQSSENPVYYIQYAHARICSLLDERSKQQAFDANSAKAHVDRLDTELDYELMRVISRFPEMVISANNNNAPHLIAAYLQELAGAVHSYYNAKDEEGKAIRILTDDQALQDAKLYLLSSAKQVIANGLHLLGLTAPHKM</sequence>
<accession>A0AB35C232</accession>
<dbReference type="NCBIfam" id="TIGR00456">
    <property type="entry name" value="argS"/>
    <property type="match status" value="1"/>
</dbReference>
<dbReference type="InterPro" id="IPR005148">
    <property type="entry name" value="Arg-tRNA-synth_N"/>
</dbReference>
<keyword evidence="7 11" id="KW-0067">ATP-binding</keyword>
<evidence type="ECO:0000256" key="8">
    <source>
        <dbReference type="ARBA" id="ARBA00022917"/>
    </source>
</evidence>
<dbReference type="InterPro" id="IPR036695">
    <property type="entry name" value="Arg-tRNA-synth_N_sf"/>
</dbReference>
<dbReference type="EC" id="6.1.1.19" evidence="11"/>
<evidence type="ECO:0000259" key="14">
    <source>
        <dbReference type="SMART" id="SM01016"/>
    </source>
</evidence>
<feature type="short sequence motif" description="'HIGH' region" evidence="11">
    <location>
        <begin position="129"/>
        <end position="139"/>
    </location>
</feature>
<dbReference type="Gene3D" id="1.10.730.10">
    <property type="entry name" value="Isoleucyl-tRNA Synthetase, Domain 1"/>
    <property type="match status" value="1"/>
</dbReference>
<evidence type="ECO:0000256" key="3">
    <source>
        <dbReference type="ARBA" id="ARBA00011245"/>
    </source>
</evidence>
<dbReference type="Pfam" id="PF00750">
    <property type="entry name" value="tRNA-synt_1d"/>
    <property type="match status" value="1"/>
</dbReference>
<evidence type="ECO:0000256" key="10">
    <source>
        <dbReference type="ARBA" id="ARBA00049339"/>
    </source>
</evidence>
<dbReference type="FunFam" id="1.10.730.10:FF:000008">
    <property type="entry name" value="Arginine--tRNA ligase"/>
    <property type="match status" value="1"/>
</dbReference>
<dbReference type="Pfam" id="PF03485">
    <property type="entry name" value="Arg_tRNA_synt_N"/>
    <property type="match status" value="1"/>
</dbReference>
<evidence type="ECO:0000259" key="13">
    <source>
        <dbReference type="SMART" id="SM00836"/>
    </source>
</evidence>
<dbReference type="HAMAP" id="MF_00123">
    <property type="entry name" value="Arg_tRNA_synth"/>
    <property type="match status" value="1"/>
</dbReference>
<proteinExistence type="inferred from homology"/>
<feature type="domain" description="DALR anticodon binding" evidence="13">
    <location>
        <begin position="441"/>
        <end position="568"/>
    </location>
</feature>
<evidence type="ECO:0000256" key="6">
    <source>
        <dbReference type="ARBA" id="ARBA00022741"/>
    </source>
</evidence>
<evidence type="ECO:0000313" key="16">
    <source>
        <dbReference type="Proteomes" id="UP000680020"/>
    </source>
</evidence>
<dbReference type="GO" id="GO:0004814">
    <property type="term" value="F:arginine-tRNA ligase activity"/>
    <property type="evidence" value="ECO:0007669"/>
    <property type="project" value="UniProtKB-UniRule"/>
</dbReference>
<dbReference type="GO" id="GO:0006420">
    <property type="term" value="P:arginyl-tRNA aminoacylation"/>
    <property type="evidence" value="ECO:0007669"/>
    <property type="project" value="UniProtKB-UniRule"/>
</dbReference>
<gene>
    <name evidence="11" type="primary">argS</name>
    <name evidence="15" type="ORF">J7561_06715</name>
</gene>
<evidence type="ECO:0000313" key="15">
    <source>
        <dbReference type="EMBL" id="MBS7824895.1"/>
    </source>
</evidence>
<keyword evidence="9 11" id="KW-0030">Aminoacyl-tRNA synthetase</keyword>
<keyword evidence="5 11" id="KW-0436">Ligase</keyword>
<evidence type="ECO:0000256" key="1">
    <source>
        <dbReference type="ARBA" id="ARBA00004496"/>
    </source>
</evidence>
<dbReference type="EMBL" id="JAGIBU010000005">
    <property type="protein sequence ID" value="MBS7824895.1"/>
    <property type="molecule type" value="Genomic_DNA"/>
</dbReference>
<dbReference type="AlphaFoldDB" id="A0AB35C232"/>
<comment type="subunit">
    <text evidence="3 11">Monomer.</text>
</comment>
<dbReference type="PANTHER" id="PTHR11956:SF5">
    <property type="entry name" value="ARGININE--TRNA LIGASE, CYTOPLASMIC"/>
    <property type="match status" value="1"/>
</dbReference>
<dbReference type="SUPFAM" id="SSF47323">
    <property type="entry name" value="Anticodon-binding domain of a subclass of class I aminoacyl-tRNA synthetases"/>
    <property type="match status" value="1"/>
</dbReference>
<dbReference type="PRINTS" id="PR01038">
    <property type="entry name" value="TRNASYNTHARG"/>
</dbReference>
<dbReference type="Gene3D" id="3.30.1360.70">
    <property type="entry name" value="Arginyl tRNA synthetase N-terminal domain"/>
    <property type="match status" value="1"/>
</dbReference>
<dbReference type="GeneID" id="58263646"/>
<organism evidence="15 16">
    <name type="scientific">Wohlfahrtiimonas chitiniclastica</name>
    <dbReference type="NCBI Taxonomy" id="400946"/>
    <lineage>
        <taxon>Bacteria</taxon>
        <taxon>Pseudomonadati</taxon>
        <taxon>Pseudomonadota</taxon>
        <taxon>Gammaproteobacteria</taxon>
        <taxon>Cardiobacteriales</taxon>
        <taxon>Ignatzschineriaceae</taxon>
        <taxon>Wohlfahrtiimonas</taxon>
    </lineage>
</organism>
<dbReference type="Gene3D" id="3.40.50.620">
    <property type="entry name" value="HUPs"/>
    <property type="match status" value="1"/>
</dbReference>
<dbReference type="SMART" id="SM01016">
    <property type="entry name" value="Arg_tRNA_synt_N"/>
    <property type="match status" value="1"/>
</dbReference>
<feature type="domain" description="Arginyl tRNA synthetase N-terminal" evidence="14">
    <location>
        <begin position="3"/>
        <end position="92"/>
    </location>
</feature>
<dbReference type="CDD" id="cd00671">
    <property type="entry name" value="ArgRS_core"/>
    <property type="match status" value="1"/>
</dbReference>
<keyword evidence="8 11" id="KW-0648">Protein biosynthesis</keyword>
<evidence type="ECO:0000256" key="2">
    <source>
        <dbReference type="ARBA" id="ARBA00005594"/>
    </source>
</evidence>
<protein>
    <recommendedName>
        <fullName evidence="11">Arginine--tRNA ligase</fullName>
        <ecNumber evidence="11">6.1.1.19</ecNumber>
    </recommendedName>
    <alternativeName>
        <fullName evidence="11">Arginyl-tRNA synthetase</fullName>
        <shortName evidence="11">ArgRS</shortName>
    </alternativeName>
</protein>
<comment type="catalytic activity">
    <reaction evidence="10 11">
        <text>tRNA(Arg) + L-arginine + ATP = L-arginyl-tRNA(Arg) + AMP + diphosphate</text>
        <dbReference type="Rhea" id="RHEA:20301"/>
        <dbReference type="Rhea" id="RHEA-COMP:9658"/>
        <dbReference type="Rhea" id="RHEA-COMP:9673"/>
        <dbReference type="ChEBI" id="CHEBI:30616"/>
        <dbReference type="ChEBI" id="CHEBI:32682"/>
        <dbReference type="ChEBI" id="CHEBI:33019"/>
        <dbReference type="ChEBI" id="CHEBI:78442"/>
        <dbReference type="ChEBI" id="CHEBI:78513"/>
        <dbReference type="ChEBI" id="CHEBI:456215"/>
        <dbReference type="EC" id="6.1.1.19"/>
    </reaction>
</comment>
<dbReference type="SMART" id="SM00836">
    <property type="entry name" value="DALR_1"/>
    <property type="match status" value="1"/>
</dbReference>